<dbReference type="Proteomes" id="UP000821865">
    <property type="component" value="Chromosome 4"/>
</dbReference>
<evidence type="ECO:0000313" key="1">
    <source>
        <dbReference type="EMBL" id="KAH7954770.1"/>
    </source>
</evidence>
<protein>
    <submittedName>
        <fullName evidence="1">Uncharacterized protein</fullName>
    </submittedName>
</protein>
<name>A0ACB8CZN9_DERSI</name>
<comment type="caution">
    <text evidence="1">The sequence shown here is derived from an EMBL/GenBank/DDBJ whole genome shotgun (WGS) entry which is preliminary data.</text>
</comment>
<organism evidence="1 2">
    <name type="scientific">Dermacentor silvarum</name>
    <name type="common">Tick</name>
    <dbReference type="NCBI Taxonomy" id="543639"/>
    <lineage>
        <taxon>Eukaryota</taxon>
        <taxon>Metazoa</taxon>
        <taxon>Ecdysozoa</taxon>
        <taxon>Arthropoda</taxon>
        <taxon>Chelicerata</taxon>
        <taxon>Arachnida</taxon>
        <taxon>Acari</taxon>
        <taxon>Parasitiformes</taxon>
        <taxon>Ixodida</taxon>
        <taxon>Ixodoidea</taxon>
        <taxon>Ixodidae</taxon>
        <taxon>Rhipicephalinae</taxon>
        <taxon>Dermacentor</taxon>
    </lineage>
</organism>
<sequence>MEGRKQDADESKSTRHSKKPKSSTKQGHKGHGSREHSTVAKEAPRKKKKATASKRPESEVLSFATGGLSAIDAHPPETTERSGVGPAVGTKAHRHRSRGQKGDEAARDVASERGSNNDGIGAEHDARGTGSGKIPQAKPSASTLGSSVSPGNFSHPSSSDEPQAVAPGAQKGQPPPAESCGTENVGPASSKRHSLAERRKSSLALPAGEKALPEVIGAAELASQPNPVVVSTVSAAEPGHGARPRLGERSHSIASEGSAGVNLGRNLDVTTRSAYRRSQLRKANEAVIMRAAMDRRSSIALQKPGIARWSGKASIAIFSAICACAVLLLFLAVYTAHKRQAYKTCATPACVKFSRSLRESMNASVRPCDNFGNFVCDGWRRRYDMSVAEIAFVAELDSVGQTLLGVLKAAKQEQQDAMRKAAILYRSCNSVRQGIRDELNKVREVLRSEGIFWPHRSPKPNVLRTLLRSSLALRWGAIFDVTLEVKHRDLVVHLEPSKMFAFLHDRFVERYDGAVKREAYFNTLRAKFKNSDENLLDFGTVDDLDTAAFSTLPQRVERSRYVVGLDSKLTADGTALVTKEEWREVLEPFVASNETDRIAVLTRSETFVRKVGELWSATGVEGMHIFLSWCVVQIAAPYANQQLQLNFYGSKERSQLVQDTSCLARAFLIAGTEVFHGYHELVLPSRIQLVVHMLIRSVCRAFLLRLRQWEHFDADVTVLQERDTAELPWHVVHASFVEGEDTAGDMTDSLVDNWRNAPVPHAVQEPLRSDLYSAIEDAQPFVLLDRDFALMPYALTFPHFDGDATAALNYAGIGSITALALGKLFMAAYGASVEGVATLLSSHHGTGKELANATASDDDQMLMLRAVATSTSFYAYDREWASRDAMVKGLEGYSGAEVFFMASCYALCSGTGEEYDNGEACNAHLRHVDQFASTFNCAPGTPMNPEIQRYATQ</sequence>
<gene>
    <name evidence="1" type="ORF">HPB49_021659</name>
</gene>
<accession>A0ACB8CZN9</accession>
<reference evidence="1" key="1">
    <citation type="submission" date="2020-05" db="EMBL/GenBank/DDBJ databases">
        <title>Large-scale comparative analyses of tick genomes elucidate their genetic diversity and vector capacities.</title>
        <authorList>
            <person name="Jia N."/>
            <person name="Wang J."/>
            <person name="Shi W."/>
            <person name="Du L."/>
            <person name="Sun Y."/>
            <person name="Zhan W."/>
            <person name="Jiang J."/>
            <person name="Wang Q."/>
            <person name="Zhang B."/>
            <person name="Ji P."/>
            <person name="Sakyi L.B."/>
            <person name="Cui X."/>
            <person name="Yuan T."/>
            <person name="Jiang B."/>
            <person name="Yang W."/>
            <person name="Lam T.T.-Y."/>
            <person name="Chang Q."/>
            <person name="Ding S."/>
            <person name="Wang X."/>
            <person name="Zhu J."/>
            <person name="Ruan X."/>
            <person name="Zhao L."/>
            <person name="Wei J."/>
            <person name="Que T."/>
            <person name="Du C."/>
            <person name="Cheng J."/>
            <person name="Dai P."/>
            <person name="Han X."/>
            <person name="Huang E."/>
            <person name="Gao Y."/>
            <person name="Liu J."/>
            <person name="Shao H."/>
            <person name="Ye R."/>
            <person name="Li L."/>
            <person name="Wei W."/>
            <person name="Wang X."/>
            <person name="Wang C."/>
            <person name="Yang T."/>
            <person name="Huo Q."/>
            <person name="Li W."/>
            <person name="Guo W."/>
            <person name="Chen H."/>
            <person name="Zhou L."/>
            <person name="Ni X."/>
            <person name="Tian J."/>
            <person name="Zhou Y."/>
            <person name="Sheng Y."/>
            <person name="Liu T."/>
            <person name="Pan Y."/>
            <person name="Xia L."/>
            <person name="Li J."/>
            <person name="Zhao F."/>
            <person name="Cao W."/>
        </authorList>
    </citation>
    <scope>NUCLEOTIDE SEQUENCE</scope>
    <source>
        <strain evidence="1">Dsil-2018</strain>
    </source>
</reference>
<keyword evidence="2" id="KW-1185">Reference proteome</keyword>
<dbReference type="EMBL" id="CM023473">
    <property type="protein sequence ID" value="KAH7954770.1"/>
    <property type="molecule type" value="Genomic_DNA"/>
</dbReference>
<evidence type="ECO:0000313" key="2">
    <source>
        <dbReference type="Proteomes" id="UP000821865"/>
    </source>
</evidence>
<proteinExistence type="predicted"/>